<dbReference type="Proteomes" id="UP000217348">
    <property type="component" value="Chromosome"/>
</dbReference>
<sequence>MVEFYENEYITIIEDEIKSEIRNQLTSKASEKIEKKADSIKKNASSKKAQAIALTRVDKVSFQQKYRSYADAFKGAVSDGKCAINGKKISLHHDYFSKEQAKKQRTVNRKNNIAFQKSFYESTPLKAKALYVAKDALNIFGDMYDLVQAASSTKSGEADITSGIITTALGTNFLGGLLVNITLNILNQPMKEFMAEGLERDKKELDTYKFLGEERFKKELYNSTFLRDIYKTIPISYQSMQGLLKGTLKKIEHLKSANKEVTIVYREIEDGILIDTFFVNIKEK</sequence>
<proteinExistence type="predicted"/>
<dbReference type="AlphaFoldDB" id="A0A250FYU7"/>
<reference evidence="2" key="1">
    <citation type="submission" date="2017-06" db="EMBL/GenBank/DDBJ databases">
        <title>Capnocytophaga spp. assemblies.</title>
        <authorList>
            <person name="Gulvik C.A."/>
        </authorList>
    </citation>
    <scope>NUCLEOTIDE SEQUENCE [LARGE SCALE GENOMIC DNA]</scope>
    <source>
        <strain evidence="2">H2177</strain>
    </source>
</reference>
<accession>A0A250FYU7</accession>
<evidence type="ECO:0000313" key="2">
    <source>
        <dbReference type="Proteomes" id="UP000217348"/>
    </source>
</evidence>
<name>A0A250FYU7_9FLAO</name>
<dbReference type="RefSeq" id="WP_095896854.1">
    <property type="nucleotide sequence ID" value="NZ_CP022387.1"/>
</dbReference>
<organism evidence="1 2">
    <name type="scientific">Capnocytophaga stomatis</name>
    <dbReference type="NCBI Taxonomy" id="1848904"/>
    <lineage>
        <taxon>Bacteria</taxon>
        <taxon>Pseudomonadati</taxon>
        <taxon>Bacteroidota</taxon>
        <taxon>Flavobacteriia</taxon>
        <taxon>Flavobacteriales</taxon>
        <taxon>Flavobacteriaceae</taxon>
        <taxon>Capnocytophaga</taxon>
    </lineage>
</organism>
<evidence type="ECO:0000313" key="1">
    <source>
        <dbReference type="EMBL" id="ATA90312.1"/>
    </source>
</evidence>
<dbReference type="KEGG" id="csto:CGC58_11570"/>
<protein>
    <submittedName>
        <fullName evidence="1">Uncharacterized protein</fullName>
    </submittedName>
</protein>
<gene>
    <name evidence="1" type="ORF">CGC58_11570</name>
</gene>
<dbReference type="EMBL" id="CP022387">
    <property type="protein sequence ID" value="ATA90312.1"/>
    <property type="molecule type" value="Genomic_DNA"/>
</dbReference>